<keyword evidence="7" id="KW-1185">Reference proteome</keyword>
<dbReference type="PIRSF" id="PIRSF019574">
    <property type="entry name" value="Periplasmic_polyamine_BP"/>
    <property type="match status" value="1"/>
</dbReference>
<dbReference type="Pfam" id="PF13416">
    <property type="entry name" value="SBP_bac_8"/>
    <property type="match status" value="1"/>
</dbReference>
<dbReference type="InterPro" id="IPR006311">
    <property type="entry name" value="TAT_signal"/>
</dbReference>
<comment type="subcellular location">
    <subcellularLocation>
        <location evidence="1">Periplasm</location>
    </subcellularLocation>
</comment>
<feature type="binding site" evidence="5">
    <location>
        <position position="123"/>
    </location>
    <ligand>
        <name>spermidine</name>
        <dbReference type="ChEBI" id="CHEBI:57834"/>
    </ligand>
</feature>
<dbReference type="GO" id="GO:0019808">
    <property type="term" value="F:polyamine binding"/>
    <property type="evidence" value="ECO:0007669"/>
    <property type="project" value="InterPro"/>
</dbReference>
<keyword evidence="4" id="KW-0574">Periplasm</keyword>
<accession>A0A1Z3HGG3</accession>
<dbReference type="RefSeq" id="WP_088428905.1">
    <property type="nucleotide sequence ID" value="NZ_CP021983.2"/>
</dbReference>
<evidence type="ECO:0000256" key="1">
    <source>
        <dbReference type="ARBA" id="ARBA00004418"/>
    </source>
</evidence>
<evidence type="ECO:0000256" key="4">
    <source>
        <dbReference type="ARBA" id="ARBA00022764"/>
    </source>
</evidence>
<dbReference type="EMBL" id="CP021983">
    <property type="protein sequence ID" value="ASC69400.1"/>
    <property type="molecule type" value="Genomic_DNA"/>
</dbReference>
<dbReference type="NCBIfam" id="TIGR01409">
    <property type="entry name" value="TAT_signal_seq"/>
    <property type="match status" value="1"/>
</dbReference>
<protein>
    <submittedName>
        <fullName evidence="6">Spermidine/putrescine-binding periplasmic protein 2</fullName>
    </submittedName>
</protein>
<dbReference type="KEGG" id="hhg:XM38_003270"/>
<evidence type="ECO:0000313" key="6">
    <source>
        <dbReference type="EMBL" id="ASC69400.1"/>
    </source>
</evidence>
<dbReference type="InterPro" id="IPR019546">
    <property type="entry name" value="TAT_signal_bac_arc"/>
</dbReference>
<organism evidence="6 7">
    <name type="scientific">Halomicronema hongdechloris C2206</name>
    <dbReference type="NCBI Taxonomy" id="1641165"/>
    <lineage>
        <taxon>Bacteria</taxon>
        <taxon>Bacillati</taxon>
        <taxon>Cyanobacteriota</taxon>
        <taxon>Cyanophyceae</taxon>
        <taxon>Nodosilineales</taxon>
        <taxon>Nodosilineaceae</taxon>
        <taxon>Halomicronema</taxon>
    </lineage>
</organism>
<dbReference type="CDD" id="cd13590">
    <property type="entry name" value="PBP2_PotD_PotF_like"/>
    <property type="match status" value="1"/>
</dbReference>
<evidence type="ECO:0000313" key="7">
    <source>
        <dbReference type="Proteomes" id="UP000191901"/>
    </source>
</evidence>
<reference evidence="6 7" key="1">
    <citation type="journal article" date="2016" name="Biochim. Biophys. Acta">
        <title>Characterization of red-shifted phycobilisomes isolated from the chlorophyll f-containing cyanobacterium Halomicronema hongdechloris.</title>
        <authorList>
            <person name="Li Y."/>
            <person name="Lin Y."/>
            <person name="Garvey C.J."/>
            <person name="Birch D."/>
            <person name="Corkery R.W."/>
            <person name="Loughlin P.C."/>
            <person name="Scheer H."/>
            <person name="Willows R.D."/>
            <person name="Chen M."/>
        </authorList>
    </citation>
    <scope>NUCLEOTIDE SEQUENCE [LARGE SCALE GENOMIC DNA]</scope>
    <source>
        <strain evidence="6 7">C2206</strain>
    </source>
</reference>
<keyword evidence="2" id="KW-0813">Transport</keyword>
<dbReference type="OrthoDB" id="9769319at2"/>
<evidence type="ECO:0000256" key="2">
    <source>
        <dbReference type="ARBA" id="ARBA00022448"/>
    </source>
</evidence>
<dbReference type="GO" id="GO:0015846">
    <property type="term" value="P:polyamine transport"/>
    <property type="evidence" value="ECO:0007669"/>
    <property type="project" value="InterPro"/>
</dbReference>
<dbReference type="PRINTS" id="PR00909">
    <property type="entry name" value="SPERMDNBNDNG"/>
</dbReference>
<name>A0A1Z3HGG3_9CYAN</name>
<dbReference type="Gene3D" id="3.40.190.10">
    <property type="entry name" value="Periplasmic binding protein-like II"/>
    <property type="match status" value="2"/>
</dbReference>
<keyword evidence="3" id="KW-0732">Signal</keyword>
<proteinExistence type="predicted"/>
<dbReference type="InterPro" id="IPR006059">
    <property type="entry name" value="SBP"/>
</dbReference>
<gene>
    <name evidence="6" type="primary">potD-A</name>
    <name evidence="6" type="ORF">XM38_003270</name>
</gene>
<dbReference type="PANTHER" id="PTHR30222:SF17">
    <property type="entry name" value="SPERMIDINE_PUTRESCINE-BINDING PERIPLASMIC PROTEIN"/>
    <property type="match status" value="1"/>
</dbReference>
<dbReference type="SUPFAM" id="SSF53850">
    <property type="entry name" value="Periplasmic binding protein-like II"/>
    <property type="match status" value="1"/>
</dbReference>
<dbReference type="Proteomes" id="UP000191901">
    <property type="component" value="Chromosome"/>
</dbReference>
<dbReference type="InterPro" id="IPR001188">
    <property type="entry name" value="Sperm_putr-bd"/>
</dbReference>
<dbReference type="GO" id="GO:0042597">
    <property type="term" value="C:periplasmic space"/>
    <property type="evidence" value="ECO:0007669"/>
    <property type="project" value="UniProtKB-SubCell"/>
</dbReference>
<evidence type="ECO:0000256" key="5">
    <source>
        <dbReference type="PIRSR" id="PIRSR019574-1"/>
    </source>
</evidence>
<sequence>MPRRPRLSFHGSRRLSSTTRRRFLYGSAATVASLALANCRQNITNVQSEAPPSATPTGTGNGNDGKLYVYTWANYTDQALMDQFTEATGIEVVVNTYESNEAMLAKLQAGGGSNYSIVYPSDYMVIKMRNLELLTALDQDRLAGTNALLAKWQDPVYDRGNRYSVPFCWGTTGLLFNREALPTVPQDWEYLWQQQDVLSRRLTLLEDVRETLGAVLKSLGYSYNSTDSAELEAAFNRLMELKPHIASFKTSGFETELLGGDLLMVMSYSSDAIAATLEDERFEYIVPASGSSVWTDTMAIPTTAPNVDAAYEWINFILQPQVCKDAVERLFFATANQSAYDQLSPELKNNQDLFPPAEVVDKCEGIAPLPNEVLETYDRYWTEITSA</sequence>
<dbReference type="AlphaFoldDB" id="A0A1Z3HGG3"/>
<evidence type="ECO:0000256" key="3">
    <source>
        <dbReference type="ARBA" id="ARBA00022729"/>
    </source>
</evidence>
<feature type="binding site" evidence="5">
    <location>
        <begin position="207"/>
        <end position="210"/>
    </location>
    <ligand>
        <name>spermidine</name>
        <dbReference type="ChEBI" id="CHEBI:57834"/>
    </ligand>
</feature>
<dbReference type="PANTHER" id="PTHR30222">
    <property type="entry name" value="SPERMIDINE/PUTRESCINE-BINDING PERIPLASMIC PROTEIN"/>
    <property type="match status" value="1"/>
</dbReference>
<dbReference type="PROSITE" id="PS51318">
    <property type="entry name" value="TAT"/>
    <property type="match status" value="1"/>
</dbReference>